<reference evidence="1" key="1">
    <citation type="submission" date="2021-06" db="EMBL/GenBank/DDBJ databases">
        <authorList>
            <person name="Kallberg Y."/>
            <person name="Tangrot J."/>
            <person name="Rosling A."/>
        </authorList>
    </citation>
    <scope>NUCLEOTIDE SEQUENCE</scope>
    <source>
        <strain evidence="1">FL966</strain>
    </source>
</reference>
<dbReference type="Proteomes" id="UP000789759">
    <property type="component" value="Unassembled WGS sequence"/>
</dbReference>
<accession>A0A9N9KEL0</accession>
<dbReference type="EMBL" id="CAJVQA010057486">
    <property type="protein sequence ID" value="CAG8826516.1"/>
    <property type="molecule type" value="Genomic_DNA"/>
</dbReference>
<comment type="caution">
    <text evidence="1">The sequence shown here is derived from an EMBL/GenBank/DDBJ whole genome shotgun (WGS) entry which is preliminary data.</text>
</comment>
<feature type="non-terminal residue" evidence="1">
    <location>
        <position position="1"/>
    </location>
</feature>
<dbReference type="AlphaFoldDB" id="A0A9N9KEL0"/>
<evidence type="ECO:0000313" key="1">
    <source>
        <dbReference type="EMBL" id="CAG8826516.1"/>
    </source>
</evidence>
<protein>
    <submittedName>
        <fullName evidence="1">19052_t:CDS:1</fullName>
    </submittedName>
</protein>
<gene>
    <name evidence="1" type="ORF">CPELLU_LOCUS20220</name>
</gene>
<evidence type="ECO:0000313" key="2">
    <source>
        <dbReference type="Proteomes" id="UP000789759"/>
    </source>
</evidence>
<keyword evidence="2" id="KW-1185">Reference proteome</keyword>
<name>A0A9N9KEL0_9GLOM</name>
<sequence>EFIPEKLNPKEQVIKLAKEEQLEQAVQLVLESEINSESETTWNELISECVNKGRVKLGIRLLNE</sequence>
<dbReference type="OrthoDB" id="185373at2759"/>
<feature type="non-terminal residue" evidence="1">
    <location>
        <position position="64"/>
    </location>
</feature>
<organism evidence="1 2">
    <name type="scientific">Cetraspora pellucida</name>
    <dbReference type="NCBI Taxonomy" id="1433469"/>
    <lineage>
        <taxon>Eukaryota</taxon>
        <taxon>Fungi</taxon>
        <taxon>Fungi incertae sedis</taxon>
        <taxon>Mucoromycota</taxon>
        <taxon>Glomeromycotina</taxon>
        <taxon>Glomeromycetes</taxon>
        <taxon>Diversisporales</taxon>
        <taxon>Gigasporaceae</taxon>
        <taxon>Cetraspora</taxon>
    </lineage>
</organism>
<proteinExistence type="predicted"/>